<dbReference type="InterPro" id="IPR000757">
    <property type="entry name" value="Beta-glucanase-like"/>
</dbReference>
<dbReference type="Gene3D" id="2.60.120.200">
    <property type="match status" value="1"/>
</dbReference>
<dbReference type="PANTHER" id="PTHR31062">
    <property type="entry name" value="XYLOGLUCAN ENDOTRANSGLUCOSYLASE/HYDROLASE PROTEIN 8-RELATED"/>
    <property type="match status" value="1"/>
</dbReference>
<dbReference type="Proteomes" id="UP000250321">
    <property type="component" value="Unassembled WGS sequence"/>
</dbReference>
<gene>
    <name evidence="5" type="ORF">Pyn_03916</name>
</gene>
<dbReference type="InterPro" id="IPR013320">
    <property type="entry name" value="ConA-like_dom_sf"/>
</dbReference>
<organism evidence="5 6">
    <name type="scientific">Prunus yedoensis var. nudiflora</name>
    <dbReference type="NCBI Taxonomy" id="2094558"/>
    <lineage>
        <taxon>Eukaryota</taxon>
        <taxon>Viridiplantae</taxon>
        <taxon>Streptophyta</taxon>
        <taxon>Embryophyta</taxon>
        <taxon>Tracheophyta</taxon>
        <taxon>Spermatophyta</taxon>
        <taxon>Magnoliopsida</taxon>
        <taxon>eudicotyledons</taxon>
        <taxon>Gunneridae</taxon>
        <taxon>Pentapetalae</taxon>
        <taxon>rosids</taxon>
        <taxon>fabids</taxon>
        <taxon>Rosales</taxon>
        <taxon>Rosaceae</taxon>
        <taxon>Amygdaloideae</taxon>
        <taxon>Amygdaleae</taxon>
        <taxon>Prunus</taxon>
    </lineage>
</organism>
<keyword evidence="1 5" id="KW-0378">Hydrolase</keyword>
<accession>A0A314UJY5</accession>
<dbReference type="OrthoDB" id="4781at2759"/>
<feature type="active site" description="Nucleophile" evidence="3">
    <location>
        <position position="110"/>
    </location>
</feature>
<evidence type="ECO:0000313" key="6">
    <source>
        <dbReference type="Proteomes" id="UP000250321"/>
    </source>
</evidence>
<evidence type="ECO:0000259" key="4">
    <source>
        <dbReference type="PROSITE" id="PS51762"/>
    </source>
</evidence>
<dbReference type="EMBL" id="PJQY01003519">
    <property type="protein sequence ID" value="PQM36784.1"/>
    <property type="molecule type" value="Genomic_DNA"/>
</dbReference>
<dbReference type="AlphaFoldDB" id="A0A314UJY5"/>
<sequence length="231" mass="26525">MDGRFPLNGWPGVVAVLQKTQRYTQRPQHHPNPTLKQIAIDYTPEACTHCPDANTITLTYDHRGGARWRTTTRFLYGTFSSLIQCPRGNTSGLNFNIYLSSLEGDKSQDEIDFEFLGKDRTIVQTNYYTGGTGNKEEFHDLGFDCSDEFHLYMIKWGQDLIEWLVDGKLMRRVERKKSEAFPHKPMYLYASIWDASYIEEGRWTGKYIGCDAPYVCLYKDIHVPVGSAVEG</sequence>
<reference evidence="5 6" key="1">
    <citation type="submission" date="2018-02" db="EMBL/GenBank/DDBJ databases">
        <title>Draft genome of wild Prunus yedoensis var. nudiflora.</title>
        <authorList>
            <person name="Baek S."/>
            <person name="Kim J.-H."/>
            <person name="Choi K."/>
            <person name="Kim G.-B."/>
            <person name="Cho A."/>
            <person name="Jang H."/>
            <person name="Shin C.-H."/>
            <person name="Yu H.-J."/>
            <person name="Mun J.-H."/>
        </authorList>
    </citation>
    <scope>NUCLEOTIDE SEQUENCE [LARGE SCALE GENOMIC DNA]</scope>
    <source>
        <strain evidence="6">cv. Jeju island</strain>
        <tissue evidence="5">Leaf</tissue>
    </source>
</reference>
<name>A0A314UJY5_PRUYE</name>
<feature type="domain" description="GH16" evidence="4">
    <location>
        <begin position="21"/>
        <end position="223"/>
    </location>
</feature>
<evidence type="ECO:0000256" key="1">
    <source>
        <dbReference type="ARBA" id="ARBA00022801"/>
    </source>
</evidence>
<keyword evidence="2" id="KW-0326">Glycosidase</keyword>
<dbReference type="PROSITE" id="PS51762">
    <property type="entry name" value="GH16_2"/>
    <property type="match status" value="1"/>
</dbReference>
<comment type="caution">
    <text evidence="5">The sequence shown here is derived from an EMBL/GenBank/DDBJ whole genome shotgun (WGS) entry which is preliminary data.</text>
</comment>
<dbReference type="InterPro" id="IPR044791">
    <property type="entry name" value="Beta-glucanase/XTH"/>
</dbReference>
<proteinExistence type="predicted"/>
<dbReference type="STRING" id="2094558.A0A314UJY5"/>
<protein>
    <submittedName>
        <fullName evidence="5">Putative xyloglucan endotransglucosylase/hydrolase protein 27</fullName>
    </submittedName>
</protein>
<keyword evidence="6" id="KW-1185">Reference proteome</keyword>
<evidence type="ECO:0000256" key="3">
    <source>
        <dbReference type="PIRSR" id="PIRSR608264-1"/>
    </source>
</evidence>
<dbReference type="GO" id="GO:0004553">
    <property type="term" value="F:hydrolase activity, hydrolyzing O-glycosyl compounds"/>
    <property type="evidence" value="ECO:0007669"/>
    <property type="project" value="InterPro"/>
</dbReference>
<evidence type="ECO:0000256" key="2">
    <source>
        <dbReference type="ARBA" id="ARBA00023295"/>
    </source>
</evidence>
<dbReference type="GO" id="GO:0005975">
    <property type="term" value="P:carbohydrate metabolic process"/>
    <property type="evidence" value="ECO:0007669"/>
    <property type="project" value="InterPro"/>
</dbReference>
<dbReference type="InterPro" id="IPR008264">
    <property type="entry name" value="Beta_glucanase"/>
</dbReference>
<dbReference type="Pfam" id="PF00722">
    <property type="entry name" value="Glyco_hydro_16"/>
    <property type="match status" value="1"/>
</dbReference>
<dbReference type="PRINTS" id="PR00737">
    <property type="entry name" value="GLHYDRLASE16"/>
</dbReference>
<feature type="active site" description="Proton donor" evidence="3">
    <location>
        <position position="114"/>
    </location>
</feature>
<evidence type="ECO:0000313" key="5">
    <source>
        <dbReference type="EMBL" id="PQM36784.1"/>
    </source>
</evidence>
<dbReference type="SUPFAM" id="SSF49899">
    <property type="entry name" value="Concanavalin A-like lectins/glucanases"/>
    <property type="match status" value="1"/>
</dbReference>